<dbReference type="PANTHER" id="PTHR43333:SF1">
    <property type="entry name" value="D-ISOMER SPECIFIC 2-HYDROXYACID DEHYDROGENASE NAD-BINDING DOMAIN-CONTAINING PROTEIN"/>
    <property type="match status" value="1"/>
</dbReference>
<dbReference type="EMBL" id="CYZO01000011">
    <property type="protein sequence ID" value="CUN88599.1"/>
    <property type="molecule type" value="Genomic_DNA"/>
</dbReference>
<dbReference type="SUPFAM" id="SSF52283">
    <property type="entry name" value="Formate/glycerate dehydrogenase catalytic domain-like"/>
    <property type="match status" value="1"/>
</dbReference>
<protein>
    <submittedName>
        <fullName evidence="4">Putative 2-hydroxyacid dehydrogenase HI_1556</fullName>
        <ecNumber evidence="4">1.-.-.-</ecNumber>
    </submittedName>
</protein>
<dbReference type="GO" id="GO:0016616">
    <property type="term" value="F:oxidoreductase activity, acting on the CH-OH group of donors, NAD or NADP as acceptor"/>
    <property type="evidence" value="ECO:0007669"/>
    <property type="project" value="InterPro"/>
</dbReference>
<dbReference type="InterPro" id="IPR029753">
    <property type="entry name" value="D-isomer_DH_CS"/>
</dbReference>
<dbReference type="RefSeq" id="WP_055158774.1">
    <property type="nucleotide sequence ID" value="NZ_CYZO01000011.1"/>
</dbReference>
<dbReference type="EC" id="1.-.-.-" evidence="4"/>
<gene>
    <name evidence="4" type="ORF">ERS852456_01056</name>
</gene>
<dbReference type="Proteomes" id="UP000095787">
    <property type="component" value="Unassembled WGS sequence"/>
</dbReference>
<name>A0A174AL22_9FIRM</name>
<dbReference type="Pfam" id="PF02826">
    <property type="entry name" value="2-Hacid_dh_C"/>
    <property type="match status" value="1"/>
</dbReference>
<evidence type="ECO:0000256" key="1">
    <source>
        <dbReference type="ARBA" id="ARBA00023002"/>
    </source>
</evidence>
<reference evidence="4 5" key="1">
    <citation type="submission" date="2015-09" db="EMBL/GenBank/DDBJ databases">
        <authorList>
            <consortium name="Pathogen Informatics"/>
        </authorList>
    </citation>
    <scope>NUCLEOTIDE SEQUENCE [LARGE SCALE GENOMIC DNA]</scope>
    <source>
        <strain evidence="4 5">2789STDY5834841</strain>
    </source>
</reference>
<dbReference type="PANTHER" id="PTHR43333">
    <property type="entry name" value="2-HACID_DH_C DOMAIN-CONTAINING PROTEIN"/>
    <property type="match status" value="1"/>
</dbReference>
<evidence type="ECO:0000313" key="4">
    <source>
        <dbReference type="EMBL" id="CUN88599.1"/>
    </source>
</evidence>
<dbReference type="SUPFAM" id="SSF51735">
    <property type="entry name" value="NAD(P)-binding Rossmann-fold domains"/>
    <property type="match status" value="1"/>
</dbReference>
<dbReference type="GO" id="GO:0051287">
    <property type="term" value="F:NAD binding"/>
    <property type="evidence" value="ECO:0007669"/>
    <property type="project" value="InterPro"/>
</dbReference>
<dbReference type="AlphaFoldDB" id="A0A174AL22"/>
<sequence>MNLLVTGAWQGAKDGIEQLKMLGHQVQFLQFEKDELPCSYEWVEGVICNGLFLSHPIERFTHLKYIQLTSAGFDRVDMQYVKRHNIEIHNARGVYSIPMAEFAIFGVLELYKQGKFFQQNQVEKQWEKRRNLSELFGKQVCIAGCGSVGTECAKRFSAFGCRITGVDLYPREDENYGKMVGIENLSEVLSKSDIVILTLPLTKETRHLMNEEKFSQMKDGAILVNIARGAIVDTEALMRELPRLGGAVLDVFEEEPLREDSPLWEMEKVIVTPHNSFVGDGNARRLAGVIYENIRR</sequence>
<organism evidence="4 5">
    <name type="scientific">[Ruminococcus] torques</name>
    <dbReference type="NCBI Taxonomy" id="33039"/>
    <lineage>
        <taxon>Bacteria</taxon>
        <taxon>Bacillati</taxon>
        <taxon>Bacillota</taxon>
        <taxon>Clostridia</taxon>
        <taxon>Lachnospirales</taxon>
        <taxon>Lachnospiraceae</taxon>
        <taxon>Mediterraneibacter</taxon>
    </lineage>
</organism>
<dbReference type="Gene3D" id="3.40.50.720">
    <property type="entry name" value="NAD(P)-binding Rossmann-like Domain"/>
    <property type="match status" value="2"/>
</dbReference>
<feature type="domain" description="D-isomer specific 2-hydroxyacid dehydrogenase NAD-binding" evidence="3">
    <location>
        <begin position="107"/>
        <end position="275"/>
    </location>
</feature>
<proteinExistence type="predicted"/>
<dbReference type="InterPro" id="IPR036291">
    <property type="entry name" value="NAD(P)-bd_dom_sf"/>
</dbReference>
<evidence type="ECO:0000313" key="5">
    <source>
        <dbReference type="Proteomes" id="UP000095787"/>
    </source>
</evidence>
<dbReference type="PROSITE" id="PS00671">
    <property type="entry name" value="D_2_HYDROXYACID_DH_3"/>
    <property type="match status" value="1"/>
</dbReference>
<keyword evidence="2" id="KW-0520">NAD</keyword>
<dbReference type="InterPro" id="IPR006140">
    <property type="entry name" value="D-isomer_DH_NAD-bd"/>
</dbReference>
<evidence type="ECO:0000259" key="3">
    <source>
        <dbReference type="Pfam" id="PF02826"/>
    </source>
</evidence>
<accession>A0A174AL22</accession>
<evidence type="ECO:0000256" key="2">
    <source>
        <dbReference type="ARBA" id="ARBA00023027"/>
    </source>
</evidence>
<keyword evidence="1 4" id="KW-0560">Oxidoreductase</keyword>